<dbReference type="GO" id="GO:0016811">
    <property type="term" value="F:hydrolase activity, acting on carbon-nitrogen (but not peptide) bonds, in linear amides"/>
    <property type="evidence" value="ECO:0007669"/>
    <property type="project" value="TreeGrafter"/>
</dbReference>
<dbReference type="PANTHER" id="PTHR35005">
    <property type="entry name" value="3-DEHYDRO-SCYLLO-INOSOSE HYDROLASE"/>
    <property type="match status" value="1"/>
</dbReference>
<dbReference type="AlphaFoldDB" id="A0A383BPI2"/>
<dbReference type="GO" id="GO:0046872">
    <property type="term" value="F:metal ion binding"/>
    <property type="evidence" value="ECO:0007669"/>
    <property type="project" value="UniProtKB-KW"/>
</dbReference>
<dbReference type="Pfam" id="PF02633">
    <property type="entry name" value="Creatininase"/>
    <property type="match status" value="1"/>
</dbReference>
<sequence length="157" mass="17214">MRPAQIESAQAQRAAIYVPFGAMEWHGYHNPVGLDCLKAHEQLVGLALKAGGVVYPPIYFGSGGGHGEWPHSYMVSENAMTTIVLELLRGFERDGYEAAILLSGHYPNRGQYLDAGIQAFRKDDGQMRGLAILENQLDGIDGDHAARHQREQTAVLV</sequence>
<evidence type="ECO:0000256" key="4">
    <source>
        <dbReference type="ARBA" id="ARBA00022833"/>
    </source>
</evidence>
<dbReference type="Gene3D" id="3.40.50.10310">
    <property type="entry name" value="Creatininase"/>
    <property type="match status" value="1"/>
</dbReference>
<evidence type="ECO:0008006" key="6">
    <source>
        <dbReference type="Google" id="ProtNLM"/>
    </source>
</evidence>
<protein>
    <recommendedName>
        <fullName evidence="6">Creatinine amidohydrolase</fullName>
    </recommendedName>
</protein>
<evidence type="ECO:0000256" key="1">
    <source>
        <dbReference type="ARBA" id="ARBA00001947"/>
    </source>
</evidence>
<proteinExistence type="predicted"/>
<dbReference type="InterPro" id="IPR003785">
    <property type="entry name" value="Creatininase/forma_Hydrolase"/>
</dbReference>
<dbReference type="InterPro" id="IPR024087">
    <property type="entry name" value="Creatininase-like_sf"/>
</dbReference>
<dbReference type="GO" id="GO:0009231">
    <property type="term" value="P:riboflavin biosynthetic process"/>
    <property type="evidence" value="ECO:0007669"/>
    <property type="project" value="TreeGrafter"/>
</dbReference>
<dbReference type="SUPFAM" id="SSF102215">
    <property type="entry name" value="Creatininase"/>
    <property type="match status" value="1"/>
</dbReference>
<accession>A0A383BPI2</accession>
<evidence type="ECO:0000256" key="2">
    <source>
        <dbReference type="ARBA" id="ARBA00022723"/>
    </source>
</evidence>
<dbReference type="EMBL" id="UINC01202156">
    <property type="protein sequence ID" value="SVE21824.1"/>
    <property type="molecule type" value="Genomic_DNA"/>
</dbReference>
<organism evidence="5">
    <name type="scientific">marine metagenome</name>
    <dbReference type="NCBI Taxonomy" id="408172"/>
    <lineage>
        <taxon>unclassified sequences</taxon>
        <taxon>metagenomes</taxon>
        <taxon>ecological metagenomes</taxon>
    </lineage>
</organism>
<evidence type="ECO:0000256" key="3">
    <source>
        <dbReference type="ARBA" id="ARBA00022801"/>
    </source>
</evidence>
<dbReference type="PANTHER" id="PTHR35005:SF1">
    <property type="entry name" value="2-AMINO-5-FORMYLAMINO-6-RIBOSYLAMINOPYRIMIDIN-4(3H)-ONE 5'-MONOPHOSPHATE DEFORMYLASE"/>
    <property type="match status" value="1"/>
</dbReference>
<gene>
    <name evidence="5" type="ORF">METZ01_LOCUS474678</name>
</gene>
<keyword evidence="3" id="KW-0378">Hydrolase</keyword>
<keyword evidence="4" id="KW-0862">Zinc</keyword>
<keyword evidence="2" id="KW-0479">Metal-binding</keyword>
<feature type="non-terminal residue" evidence="5">
    <location>
        <position position="157"/>
    </location>
</feature>
<evidence type="ECO:0000313" key="5">
    <source>
        <dbReference type="EMBL" id="SVE21824.1"/>
    </source>
</evidence>
<name>A0A383BPI2_9ZZZZ</name>
<comment type="cofactor">
    <cofactor evidence="1">
        <name>Zn(2+)</name>
        <dbReference type="ChEBI" id="CHEBI:29105"/>
    </cofactor>
</comment>
<reference evidence="5" key="1">
    <citation type="submission" date="2018-05" db="EMBL/GenBank/DDBJ databases">
        <authorList>
            <person name="Lanie J.A."/>
            <person name="Ng W.-L."/>
            <person name="Kazmierczak K.M."/>
            <person name="Andrzejewski T.M."/>
            <person name="Davidsen T.M."/>
            <person name="Wayne K.J."/>
            <person name="Tettelin H."/>
            <person name="Glass J.I."/>
            <person name="Rusch D."/>
            <person name="Podicherti R."/>
            <person name="Tsui H.-C.T."/>
            <person name="Winkler M.E."/>
        </authorList>
    </citation>
    <scope>NUCLEOTIDE SEQUENCE</scope>
</reference>